<evidence type="ECO:0000313" key="2">
    <source>
        <dbReference type="Proteomes" id="UP001162162"/>
    </source>
</evidence>
<sequence length="171" mass="20604">MLSVQMEQRVNLKFLVKLGKTFTEASMLKEVYRNEFLSHTQVFEWFKWFKEGRETTEDDQRPERPSTSQKDEEIEKNAHDRAIYFKERLPFPPLLRLLIFAADNARRRYTRALWFIVEGLRCIEKCPCLHRHKPSINIDDITPRERRSAKMFIIMVFLFSNSLRNYTVIID</sequence>
<organism evidence="1 2">
    <name type="scientific">Aromia moschata</name>
    <dbReference type="NCBI Taxonomy" id="1265417"/>
    <lineage>
        <taxon>Eukaryota</taxon>
        <taxon>Metazoa</taxon>
        <taxon>Ecdysozoa</taxon>
        <taxon>Arthropoda</taxon>
        <taxon>Hexapoda</taxon>
        <taxon>Insecta</taxon>
        <taxon>Pterygota</taxon>
        <taxon>Neoptera</taxon>
        <taxon>Endopterygota</taxon>
        <taxon>Coleoptera</taxon>
        <taxon>Polyphaga</taxon>
        <taxon>Cucujiformia</taxon>
        <taxon>Chrysomeloidea</taxon>
        <taxon>Cerambycidae</taxon>
        <taxon>Cerambycinae</taxon>
        <taxon>Callichromatini</taxon>
        <taxon>Aromia</taxon>
    </lineage>
</organism>
<keyword evidence="2" id="KW-1185">Reference proteome</keyword>
<protein>
    <recommendedName>
        <fullName evidence="3">Mos1 transposase HTH domain-containing protein</fullName>
    </recommendedName>
</protein>
<name>A0AAV8ZAB0_9CUCU</name>
<gene>
    <name evidence="1" type="ORF">NQ318_008826</name>
</gene>
<dbReference type="Gene3D" id="1.10.10.1450">
    <property type="match status" value="1"/>
</dbReference>
<dbReference type="AlphaFoldDB" id="A0AAV8ZAB0"/>
<evidence type="ECO:0008006" key="3">
    <source>
        <dbReference type="Google" id="ProtNLM"/>
    </source>
</evidence>
<accession>A0AAV8ZAB0</accession>
<comment type="caution">
    <text evidence="1">The sequence shown here is derived from an EMBL/GenBank/DDBJ whole genome shotgun (WGS) entry which is preliminary data.</text>
</comment>
<reference evidence="1" key="1">
    <citation type="journal article" date="2023" name="Insect Mol. Biol.">
        <title>Genome sequencing provides insights into the evolution of gene families encoding plant cell wall-degrading enzymes in longhorned beetles.</title>
        <authorList>
            <person name="Shin N.R."/>
            <person name="Okamura Y."/>
            <person name="Kirsch R."/>
            <person name="Pauchet Y."/>
        </authorList>
    </citation>
    <scope>NUCLEOTIDE SEQUENCE</scope>
    <source>
        <strain evidence="1">AMC_N1</strain>
    </source>
</reference>
<proteinExistence type="predicted"/>
<dbReference type="InterPro" id="IPR052709">
    <property type="entry name" value="Transposase-MT_Hybrid"/>
</dbReference>
<dbReference type="PANTHER" id="PTHR46060">
    <property type="entry name" value="MARINER MOS1 TRANSPOSASE-LIKE PROTEIN"/>
    <property type="match status" value="1"/>
</dbReference>
<dbReference type="PANTHER" id="PTHR46060:SF1">
    <property type="entry name" value="MARINER MOS1 TRANSPOSASE-LIKE PROTEIN"/>
    <property type="match status" value="1"/>
</dbReference>
<dbReference type="Proteomes" id="UP001162162">
    <property type="component" value="Unassembled WGS sequence"/>
</dbReference>
<dbReference type="EMBL" id="JAPWTK010000006">
    <property type="protein sequence ID" value="KAJ8961146.1"/>
    <property type="molecule type" value="Genomic_DNA"/>
</dbReference>
<evidence type="ECO:0000313" key="1">
    <source>
        <dbReference type="EMBL" id="KAJ8961146.1"/>
    </source>
</evidence>